<feature type="coiled-coil region" evidence="1">
    <location>
        <begin position="186"/>
        <end position="213"/>
    </location>
</feature>
<reference evidence="2 3" key="1">
    <citation type="submission" date="2021-08" db="EMBL/GenBank/DDBJ databases">
        <title>Comparative Genomics Analysis of the Genus Qipengyuania Reveals Extensive Genetic Diversity and Metabolic Versatility, Including the Description of Fifteen Novel Species.</title>
        <authorList>
            <person name="Liu Y."/>
        </authorList>
    </citation>
    <scope>NUCLEOTIDE SEQUENCE [LARGE SCALE GENOMIC DNA]</scope>
    <source>
        <strain evidence="2 3">6D47A</strain>
    </source>
</reference>
<dbReference type="SUPFAM" id="SSF55729">
    <property type="entry name" value="Acyl-CoA N-acyltransferases (Nat)"/>
    <property type="match status" value="1"/>
</dbReference>
<dbReference type="PANTHER" id="PTHR47017:SF1">
    <property type="entry name" value="ACYL-COA"/>
    <property type="match status" value="1"/>
</dbReference>
<protein>
    <submittedName>
        <fullName evidence="2">GNAT family N-acetyltransferase</fullName>
    </submittedName>
</protein>
<sequence>MSDGGLAARVGGSVGAFDRDQWNALAGADNPFVSHEFLTALEDSGSVGPGTGWQATPLVISEEDGPLVAAMPAYLKGHSQGEYVFDHNWADAYERAGGRYYPKLQIAAPFTPATGPRLLLSDDVFAAPLLAAAEQLCLQNRFSSAHATFIEPAQQPLFEDAGWMLRGDIQFHWHNRGFDSFDDFLATLASRKRKDLRKERAAAQAEVAIVRLRGDDIRSEHWDAFWRFYQDTGARKWGSPYLTREAFDLFGERLGSRVLLVLALQDGDPVAGALNFVGGDALYGRYWGCARDIRFLHFELCYYQAIDAAIELGLSRVEAGAQGGHKLARGYEPVETVSAHWIADPGLREAIEDFLERERAGVAADRNYLATRTPFRRG</sequence>
<keyword evidence="1" id="KW-0175">Coiled coil</keyword>
<evidence type="ECO:0000256" key="1">
    <source>
        <dbReference type="SAM" id="Coils"/>
    </source>
</evidence>
<gene>
    <name evidence="2" type="ORF">K3174_03060</name>
</gene>
<name>A0ABS7J2E8_9SPHN</name>
<dbReference type="Pfam" id="PF04339">
    <property type="entry name" value="FemAB_like"/>
    <property type="match status" value="1"/>
</dbReference>
<keyword evidence="3" id="KW-1185">Reference proteome</keyword>
<proteinExistence type="predicted"/>
<dbReference type="InterPro" id="IPR016181">
    <property type="entry name" value="Acyl_CoA_acyltransferase"/>
</dbReference>
<evidence type="ECO:0000313" key="3">
    <source>
        <dbReference type="Proteomes" id="UP000755104"/>
    </source>
</evidence>
<accession>A0ABS7J2E8</accession>
<evidence type="ECO:0000313" key="2">
    <source>
        <dbReference type="EMBL" id="MBX7481493.1"/>
    </source>
</evidence>
<dbReference type="RefSeq" id="WP_221555452.1">
    <property type="nucleotide sequence ID" value="NZ_JAIGNO010000002.1"/>
</dbReference>
<dbReference type="Proteomes" id="UP000755104">
    <property type="component" value="Unassembled WGS sequence"/>
</dbReference>
<comment type="caution">
    <text evidence="2">The sequence shown here is derived from an EMBL/GenBank/DDBJ whole genome shotgun (WGS) entry which is preliminary data.</text>
</comment>
<dbReference type="EMBL" id="JAIGNO010000002">
    <property type="protein sequence ID" value="MBX7481493.1"/>
    <property type="molecule type" value="Genomic_DNA"/>
</dbReference>
<dbReference type="PANTHER" id="PTHR47017">
    <property type="entry name" value="ACYL-COA"/>
    <property type="match status" value="1"/>
</dbReference>
<organism evidence="2 3">
    <name type="scientific">Qipengyuania qiaonensis</name>
    <dbReference type="NCBI Taxonomy" id="2867240"/>
    <lineage>
        <taxon>Bacteria</taxon>
        <taxon>Pseudomonadati</taxon>
        <taxon>Pseudomonadota</taxon>
        <taxon>Alphaproteobacteria</taxon>
        <taxon>Sphingomonadales</taxon>
        <taxon>Erythrobacteraceae</taxon>
        <taxon>Qipengyuania</taxon>
    </lineage>
</organism>
<dbReference type="InterPro" id="IPR007434">
    <property type="entry name" value="FemAB-like"/>
</dbReference>
<dbReference type="Gene3D" id="3.40.630.30">
    <property type="match status" value="1"/>
</dbReference>